<keyword evidence="2" id="KW-1185">Reference proteome</keyword>
<dbReference type="RefSeq" id="WP_162952503.1">
    <property type="nucleotide sequence ID" value="NZ_CP032698.1"/>
</dbReference>
<sequence>MAASYNKVVLWDGTRWTELPKKMWDGNQWTAKPKFKVWDGAEWMTKYPDPVYYPSWVDANGGIKDGEFRTFRLPQGMRLGDFVVTVCVSRESMPQLLNPSGNLTATKQLASGTWVSAIMFRYDGEWGLRAGNSVRWRVPGGGISTIANYVYRGAEARNIPITPFYEVKEYANVSEVPLSSPAGNTTLFLALTEAKNLTNVQFPEGVTTHRPAIQGQFGQSQLLLHSGDMPGTGSGGFDKILFDTTVPAAAVITIKIPGDPTSPGVWVLGDPSASVLGKTTYLL</sequence>
<organism evidence="1 2">
    <name type="scientific">Streptomyces hundungensis</name>
    <dbReference type="NCBI Taxonomy" id="1077946"/>
    <lineage>
        <taxon>Bacteria</taxon>
        <taxon>Bacillati</taxon>
        <taxon>Actinomycetota</taxon>
        <taxon>Actinomycetes</taxon>
        <taxon>Kitasatosporales</taxon>
        <taxon>Streptomycetaceae</taxon>
        <taxon>Streptomyces</taxon>
    </lineage>
</organism>
<reference evidence="1 2" key="1">
    <citation type="submission" date="2018-10" db="EMBL/GenBank/DDBJ databases">
        <title>Relationship between Morphology and Antimicrobial Activity in Streptomyces.</title>
        <authorList>
            <person name="Kang H.J."/>
            <person name="Kim S.B."/>
        </authorList>
    </citation>
    <scope>NUCLEOTIDE SEQUENCE [LARGE SCALE GENOMIC DNA]</scope>
    <source>
        <strain evidence="1 2">BH38</strain>
    </source>
</reference>
<dbReference type="Proteomes" id="UP000271554">
    <property type="component" value="Chromosome"/>
</dbReference>
<accession>A0A387H966</accession>
<dbReference type="AlphaFoldDB" id="A0A387H966"/>
<name>A0A387H966_9ACTN</name>
<evidence type="ECO:0000313" key="1">
    <source>
        <dbReference type="EMBL" id="AYG80004.1"/>
    </source>
</evidence>
<gene>
    <name evidence="1" type="ORF">DWB77_02124</name>
</gene>
<dbReference type="KEGG" id="shun:DWB77_02124"/>
<protein>
    <submittedName>
        <fullName evidence="1">Uncharacterized protein</fullName>
    </submittedName>
</protein>
<dbReference type="EMBL" id="CP032698">
    <property type="protein sequence ID" value="AYG80004.1"/>
    <property type="molecule type" value="Genomic_DNA"/>
</dbReference>
<evidence type="ECO:0000313" key="2">
    <source>
        <dbReference type="Proteomes" id="UP000271554"/>
    </source>
</evidence>
<proteinExistence type="predicted"/>